<reference evidence="1 2" key="1">
    <citation type="submission" date="2008-08" db="EMBL/GenBank/DDBJ databases">
        <title>Draft genome sequence of Bacteroides plebeius (DSM 17135).</title>
        <authorList>
            <person name="Sudarsanam P."/>
            <person name="Ley R."/>
            <person name="Guruge J."/>
            <person name="Turnbaugh P.J."/>
            <person name="Mahowald M."/>
            <person name="Liep D."/>
            <person name="Gordon J."/>
        </authorList>
    </citation>
    <scope>NUCLEOTIDE SEQUENCE [LARGE SCALE GENOMIC DNA]</scope>
    <source>
        <strain evidence="2">DSM 17135 / JCM 12973 / M2</strain>
    </source>
</reference>
<protein>
    <submittedName>
        <fullName evidence="1">Uncharacterized protein</fullName>
    </submittedName>
</protein>
<proteinExistence type="predicted"/>
<dbReference type="Proteomes" id="UP000003452">
    <property type="component" value="Unassembled WGS sequence"/>
</dbReference>
<reference evidence="1 2" key="2">
    <citation type="submission" date="2008-08" db="EMBL/GenBank/DDBJ databases">
        <authorList>
            <person name="Fulton L."/>
            <person name="Clifton S."/>
            <person name="Fulton B."/>
            <person name="Xu J."/>
            <person name="Minx P."/>
            <person name="Pepin K.H."/>
            <person name="Johnson M."/>
            <person name="Thiruvilangam P."/>
            <person name="Bhonagiri V."/>
            <person name="Nash W.E."/>
            <person name="Mardis E.R."/>
            <person name="Wilson R.K."/>
        </authorList>
    </citation>
    <scope>NUCLEOTIDE SEQUENCE [LARGE SCALE GENOMIC DNA]</scope>
    <source>
        <strain evidence="2">DSM 17135 / JCM 12973 / M2</strain>
    </source>
</reference>
<gene>
    <name evidence="1" type="ORF">BACPLE_02982</name>
</gene>
<evidence type="ECO:0000313" key="2">
    <source>
        <dbReference type="Proteomes" id="UP000003452"/>
    </source>
</evidence>
<organism evidence="1 2">
    <name type="scientific">Phocaeicola plebeius (strain DSM 17135 / JCM 12973 / CCUG 54634 / M2)</name>
    <name type="common">Bacteroides plebeius</name>
    <dbReference type="NCBI Taxonomy" id="484018"/>
    <lineage>
        <taxon>Bacteria</taxon>
        <taxon>Pseudomonadati</taxon>
        <taxon>Bacteroidota</taxon>
        <taxon>Bacteroidia</taxon>
        <taxon>Bacteroidales</taxon>
        <taxon>Bacteroidaceae</taxon>
        <taxon>Phocaeicola</taxon>
    </lineage>
</organism>
<sequence>MHKKSAIVRLPFTTLMDKDKKDVLNITTQNTFFCKQGFCHLVTILF</sequence>
<comment type="caution">
    <text evidence="1">The sequence shown here is derived from an EMBL/GenBank/DDBJ whole genome shotgun (WGS) entry which is preliminary data.</text>
</comment>
<dbReference type="AlphaFoldDB" id="B5D1Y1"/>
<evidence type="ECO:0000313" key="1">
    <source>
        <dbReference type="EMBL" id="EDY94574.1"/>
    </source>
</evidence>
<name>B5D1Y1_PHOPM</name>
<dbReference type="EMBL" id="ABQC02000023">
    <property type="protein sequence ID" value="EDY94574.1"/>
    <property type="molecule type" value="Genomic_DNA"/>
</dbReference>
<dbReference type="HOGENOM" id="CLU_3180321_0_0_10"/>
<accession>B5D1Y1</accession>